<gene>
    <name evidence="2" type="ORF">H7B67_08275</name>
</gene>
<protein>
    <recommendedName>
        <fullName evidence="4">DUF4386 domain-containing protein</fullName>
    </recommendedName>
</protein>
<feature type="transmembrane region" description="Helical" evidence="1">
    <location>
        <begin position="138"/>
        <end position="160"/>
    </location>
</feature>
<comment type="caution">
    <text evidence="2">The sequence shown here is derived from an EMBL/GenBank/DDBJ whole genome shotgun (WGS) entry which is preliminary data.</text>
</comment>
<evidence type="ECO:0008006" key="4">
    <source>
        <dbReference type="Google" id="ProtNLM"/>
    </source>
</evidence>
<name>A0A841SSB4_9BACL</name>
<dbReference type="EMBL" id="JACJVQ010000006">
    <property type="protein sequence ID" value="MBB6634102.1"/>
    <property type="molecule type" value="Genomic_DNA"/>
</dbReference>
<evidence type="ECO:0000313" key="3">
    <source>
        <dbReference type="Proteomes" id="UP000535838"/>
    </source>
</evidence>
<keyword evidence="1" id="KW-0812">Transmembrane</keyword>
<evidence type="ECO:0000256" key="1">
    <source>
        <dbReference type="SAM" id="Phobius"/>
    </source>
</evidence>
<reference evidence="2 3" key="1">
    <citation type="submission" date="2020-08" db="EMBL/GenBank/DDBJ databases">
        <title>Cohnella phylogeny.</title>
        <authorList>
            <person name="Dunlap C."/>
        </authorList>
    </citation>
    <scope>NUCLEOTIDE SEQUENCE [LARGE SCALE GENOMIC DNA]</scope>
    <source>
        <strain evidence="2 3">DSM 25241</strain>
    </source>
</reference>
<sequence length="234" mass="24311">MNDNRKAAARNKITASGLIRWSGVAAILAGLLFIAIQMIHPADELASVSTDAWAVAHCLTILMCLLALIGITGIYARQADKAGWLGLAGYLLFSLEFALLMALTFIEAFILPLLTTDAPELVEGFLGLSSGAGSEMDLGALVAAGPVSAVAYLAGGLLFGIAALRTRILSRWAAGLLAFGAVASLAAAVLPHELGRLAAVPMGLGLAWLGFSLWSERRELTPSANDAPTGRHFG</sequence>
<accession>A0A841SSB4</accession>
<keyword evidence="1" id="KW-1133">Transmembrane helix</keyword>
<feature type="transmembrane region" description="Helical" evidence="1">
    <location>
        <begin position="52"/>
        <end position="75"/>
    </location>
</feature>
<keyword evidence="3" id="KW-1185">Reference proteome</keyword>
<dbReference type="RefSeq" id="WP_185119336.1">
    <property type="nucleotide sequence ID" value="NZ_JACJVQ010000006.1"/>
</dbReference>
<feature type="transmembrane region" description="Helical" evidence="1">
    <location>
        <begin position="21"/>
        <end position="40"/>
    </location>
</feature>
<evidence type="ECO:0000313" key="2">
    <source>
        <dbReference type="EMBL" id="MBB6634102.1"/>
    </source>
</evidence>
<dbReference type="Proteomes" id="UP000535838">
    <property type="component" value="Unassembled WGS sequence"/>
</dbReference>
<dbReference type="AlphaFoldDB" id="A0A841SSB4"/>
<feature type="transmembrane region" description="Helical" evidence="1">
    <location>
        <begin position="172"/>
        <end position="190"/>
    </location>
</feature>
<keyword evidence="1" id="KW-0472">Membrane</keyword>
<feature type="transmembrane region" description="Helical" evidence="1">
    <location>
        <begin position="87"/>
        <end position="111"/>
    </location>
</feature>
<feature type="transmembrane region" description="Helical" evidence="1">
    <location>
        <begin position="196"/>
        <end position="214"/>
    </location>
</feature>
<proteinExistence type="predicted"/>
<organism evidence="2 3">
    <name type="scientific">Cohnella thailandensis</name>
    <dbReference type="NCBI Taxonomy" id="557557"/>
    <lineage>
        <taxon>Bacteria</taxon>
        <taxon>Bacillati</taxon>
        <taxon>Bacillota</taxon>
        <taxon>Bacilli</taxon>
        <taxon>Bacillales</taxon>
        <taxon>Paenibacillaceae</taxon>
        <taxon>Cohnella</taxon>
    </lineage>
</organism>